<dbReference type="EMBL" id="CP041242">
    <property type="protein sequence ID" value="QDH71926.1"/>
    <property type="molecule type" value="Genomic_DNA"/>
</dbReference>
<keyword evidence="3" id="KW-1185">Reference proteome</keyword>
<proteinExistence type="predicted"/>
<feature type="signal peptide" evidence="1">
    <location>
        <begin position="1"/>
        <end position="24"/>
    </location>
</feature>
<reference evidence="2 3" key="1">
    <citation type="submission" date="2019-06" db="EMBL/GenBank/DDBJ databases">
        <title>Lysobacter alkalisoli sp. nov. isolated from saline-alkali soil.</title>
        <authorList>
            <person name="Sun J.-Q."/>
            <person name="Xu L."/>
        </authorList>
    </citation>
    <scope>NUCLEOTIDE SEQUENCE [LARGE SCALE GENOMIC DNA]</scope>
    <source>
        <strain evidence="2 3">SJ-36</strain>
    </source>
</reference>
<name>A0A514BX02_9GAMM</name>
<evidence type="ECO:0000313" key="3">
    <source>
        <dbReference type="Proteomes" id="UP000317199"/>
    </source>
</evidence>
<evidence type="ECO:0000313" key="2">
    <source>
        <dbReference type="EMBL" id="QDH71926.1"/>
    </source>
</evidence>
<accession>A0A514BX02</accession>
<dbReference type="OrthoDB" id="4760845at2"/>
<dbReference type="KEGG" id="lyj:FKV23_16265"/>
<sequence>MKRTSVQMIAFSCAALVLSSAALASDKDAAEARIARAMSAGPAQITAGAKIMEHDGTVLREGSNGWTCMPSMGPGMDFPMCNDPAWMEFMQAFAARKAPNPTRVGVSYMFAGDAPVNNDDPFDTTQDPGEPWVTEGPHVMVIVPNAETMLKDMTNDPNAGVPYVMFKNTPYAHIMIPIGPRATPKEK</sequence>
<evidence type="ECO:0000256" key="1">
    <source>
        <dbReference type="SAM" id="SignalP"/>
    </source>
</evidence>
<feature type="chain" id="PRO_5022080414" evidence="1">
    <location>
        <begin position="25"/>
        <end position="187"/>
    </location>
</feature>
<organism evidence="2 3">
    <name type="scientific">Marilutibacter alkalisoli</name>
    <dbReference type="NCBI Taxonomy" id="2591633"/>
    <lineage>
        <taxon>Bacteria</taxon>
        <taxon>Pseudomonadati</taxon>
        <taxon>Pseudomonadota</taxon>
        <taxon>Gammaproteobacteria</taxon>
        <taxon>Lysobacterales</taxon>
        <taxon>Lysobacteraceae</taxon>
        <taxon>Marilutibacter</taxon>
    </lineage>
</organism>
<dbReference type="Proteomes" id="UP000317199">
    <property type="component" value="Chromosome"/>
</dbReference>
<keyword evidence="1" id="KW-0732">Signal</keyword>
<gene>
    <name evidence="2" type="ORF">FKV23_16265</name>
</gene>
<protein>
    <submittedName>
        <fullName evidence="2">Uncharacterized protein</fullName>
    </submittedName>
</protein>
<dbReference type="AlphaFoldDB" id="A0A514BX02"/>